<dbReference type="OrthoDB" id="7777654at2759"/>
<keyword evidence="7" id="KW-1185">Reference proteome</keyword>
<dbReference type="PANTHER" id="PTHR43400">
    <property type="entry name" value="FUMARATE REDUCTASE"/>
    <property type="match status" value="1"/>
</dbReference>
<evidence type="ECO:0000313" key="7">
    <source>
        <dbReference type="Proteomes" id="UP000799428"/>
    </source>
</evidence>
<feature type="domain" description="FAD-dependent oxidoreductase 2 FAD-binding" evidence="5">
    <location>
        <begin position="9"/>
        <end position="492"/>
    </location>
</feature>
<evidence type="ECO:0000256" key="4">
    <source>
        <dbReference type="ARBA" id="ARBA00023002"/>
    </source>
</evidence>
<comment type="cofactor">
    <cofactor evidence="1">
        <name>FAD</name>
        <dbReference type="ChEBI" id="CHEBI:57692"/>
    </cofactor>
</comment>
<evidence type="ECO:0000256" key="1">
    <source>
        <dbReference type="ARBA" id="ARBA00001974"/>
    </source>
</evidence>
<name>A0A6G1KE07_9PLEO</name>
<evidence type="ECO:0000313" key="6">
    <source>
        <dbReference type="EMBL" id="KAF2711010.1"/>
    </source>
</evidence>
<dbReference type="NCBIfam" id="NF006130">
    <property type="entry name" value="PRK08274.1"/>
    <property type="match status" value="1"/>
</dbReference>
<dbReference type="Gene3D" id="3.90.700.10">
    <property type="entry name" value="Succinate dehydrogenase/fumarate reductase flavoprotein, catalytic domain"/>
    <property type="match status" value="1"/>
</dbReference>
<keyword evidence="3" id="KW-0274">FAD</keyword>
<dbReference type="AlphaFoldDB" id="A0A6G1KE07"/>
<dbReference type="EMBL" id="MU005768">
    <property type="protein sequence ID" value="KAF2711010.1"/>
    <property type="molecule type" value="Genomic_DNA"/>
</dbReference>
<dbReference type="PANTHER" id="PTHR43400:SF7">
    <property type="entry name" value="FAD-DEPENDENT OXIDOREDUCTASE 2 FAD BINDING DOMAIN-CONTAINING PROTEIN"/>
    <property type="match status" value="1"/>
</dbReference>
<organism evidence="6 7">
    <name type="scientific">Pleomassaria siparia CBS 279.74</name>
    <dbReference type="NCBI Taxonomy" id="1314801"/>
    <lineage>
        <taxon>Eukaryota</taxon>
        <taxon>Fungi</taxon>
        <taxon>Dikarya</taxon>
        <taxon>Ascomycota</taxon>
        <taxon>Pezizomycotina</taxon>
        <taxon>Dothideomycetes</taxon>
        <taxon>Pleosporomycetidae</taxon>
        <taxon>Pleosporales</taxon>
        <taxon>Pleomassariaceae</taxon>
        <taxon>Pleomassaria</taxon>
    </lineage>
</organism>
<dbReference type="InterPro" id="IPR036188">
    <property type="entry name" value="FAD/NAD-bd_sf"/>
</dbReference>
<dbReference type="SUPFAM" id="SSF56425">
    <property type="entry name" value="Succinate dehydrogenase/fumarate reductase flavoprotein, catalytic domain"/>
    <property type="match status" value="1"/>
</dbReference>
<accession>A0A6G1KE07</accession>
<dbReference type="InterPro" id="IPR003953">
    <property type="entry name" value="FAD-dep_OxRdtase_2_FAD-bd"/>
</dbReference>
<dbReference type="Proteomes" id="UP000799428">
    <property type="component" value="Unassembled WGS sequence"/>
</dbReference>
<reference evidence="6" key="1">
    <citation type="journal article" date="2020" name="Stud. Mycol.">
        <title>101 Dothideomycetes genomes: a test case for predicting lifestyles and emergence of pathogens.</title>
        <authorList>
            <person name="Haridas S."/>
            <person name="Albert R."/>
            <person name="Binder M."/>
            <person name="Bloem J."/>
            <person name="Labutti K."/>
            <person name="Salamov A."/>
            <person name="Andreopoulos B."/>
            <person name="Baker S."/>
            <person name="Barry K."/>
            <person name="Bills G."/>
            <person name="Bluhm B."/>
            <person name="Cannon C."/>
            <person name="Castanera R."/>
            <person name="Culley D."/>
            <person name="Daum C."/>
            <person name="Ezra D."/>
            <person name="Gonzalez J."/>
            <person name="Henrissat B."/>
            <person name="Kuo A."/>
            <person name="Liang C."/>
            <person name="Lipzen A."/>
            <person name="Lutzoni F."/>
            <person name="Magnuson J."/>
            <person name="Mondo S."/>
            <person name="Nolan M."/>
            <person name="Ohm R."/>
            <person name="Pangilinan J."/>
            <person name="Park H.-J."/>
            <person name="Ramirez L."/>
            <person name="Alfaro M."/>
            <person name="Sun H."/>
            <person name="Tritt A."/>
            <person name="Yoshinaga Y."/>
            <person name="Zwiers L.-H."/>
            <person name="Turgeon B."/>
            <person name="Goodwin S."/>
            <person name="Spatafora J."/>
            <person name="Crous P."/>
            <person name="Grigoriev I."/>
        </authorList>
    </citation>
    <scope>NUCLEOTIDE SEQUENCE</scope>
    <source>
        <strain evidence="6">CBS 279.74</strain>
    </source>
</reference>
<dbReference type="Gene3D" id="3.50.50.60">
    <property type="entry name" value="FAD/NAD(P)-binding domain"/>
    <property type="match status" value="1"/>
</dbReference>
<evidence type="ECO:0000256" key="2">
    <source>
        <dbReference type="ARBA" id="ARBA00022630"/>
    </source>
</evidence>
<dbReference type="GO" id="GO:0016491">
    <property type="term" value="F:oxidoreductase activity"/>
    <property type="evidence" value="ECO:0007669"/>
    <property type="project" value="UniProtKB-KW"/>
</dbReference>
<keyword evidence="4" id="KW-0560">Oxidoreductase</keyword>
<keyword evidence="2" id="KW-0285">Flavoprotein</keyword>
<protein>
    <submittedName>
        <fullName evidence="6">Tricarballylate dehydrogenase</fullName>
    </submittedName>
</protein>
<evidence type="ECO:0000259" key="5">
    <source>
        <dbReference type="Pfam" id="PF00890"/>
    </source>
</evidence>
<gene>
    <name evidence="6" type="ORF">K504DRAFT_404106</name>
</gene>
<dbReference type="InterPro" id="IPR050315">
    <property type="entry name" value="FAD-oxidoreductase_2"/>
</dbReference>
<evidence type="ECO:0000256" key="3">
    <source>
        <dbReference type="ARBA" id="ARBA00022827"/>
    </source>
</evidence>
<dbReference type="SUPFAM" id="SSF51905">
    <property type="entry name" value="FAD/NAD(P)-binding domain"/>
    <property type="match status" value="1"/>
</dbReference>
<dbReference type="Pfam" id="PF00890">
    <property type="entry name" value="FAD_binding_2"/>
    <property type="match status" value="1"/>
</dbReference>
<dbReference type="InterPro" id="IPR027477">
    <property type="entry name" value="Succ_DH/fumarate_Rdtase_cat_sf"/>
</dbReference>
<sequence length="515" mass="56040">MEPHEIQTDLLIIGSGNAGFSAALSAVESGATSVLLIDKCPQSWAGGNTYFTAGAFRTVHNGLSDLLDIVNNVNEETARIVDIPEYSNQAFLGDMERVTDGRCNKELARVLVEDSLETVKWLKKLGVRFQLSFNRQAYLVEGRWKFWGGLHIKTQDGGKGLVEDYLTVAKKRGIKVQFDTAGKKILINKDTGAVEGLLVEQDGKEQVIKCKVIVMAAGGFEADPKLRELHLGPGWDKARVRGTPHNTGDLLNIAVRDVKAKQVGDWAGCHSVAWDANADPNSGDREISNEFTKSGYPLGLMLNRDGRRFVDEGVDLRNYTYAKFGRAIMQQPDGVAFQVFDSKTIPMLRDEEYREEIVDRITAESLEELAQKCKKVGLSDPQTFTHTISSYNEAVQVDRASNPNMTFDPSIKDGLSTQGLELPKSNWALPLDTPPFLAVKVACGITFTFGGLTVDPETANVISEASNEKIEGLFCVGEMMGGLFYGNYPGGSGLTSGAVFGRRAGRGAATLIGSG</sequence>
<proteinExistence type="predicted"/>